<feature type="transmembrane region" description="Helical" evidence="1">
    <location>
        <begin position="9"/>
        <end position="28"/>
    </location>
</feature>
<dbReference type="RefSeq" id="WP_377774712.1">
    <property type="nucleotide sequence ID" value="NZ_JBHUOQ010000004.1"/>
</dbReference>
<keyword evidence="1" id="KW-0472">Membrane</keyword>
<evidence type="ECO:0000313" key="4">
    <source>
        <dbReference type="Proteomes" id="UP001597519"/>
    </source>
</evidence>
<reference evidence="4" key="1">
    <citation type="journal article" date="2019" name="Int. J. Syst. Evol. Microbiol.">
        <title>The Global Catalogue of Microorganisms (GCM) 10K type strain sequencing project: providing services to taxonomists for standard genome sequencing and annotation.</title>
        <authorList>
            <consortium name="The Broad Institute Genomics Platform"/>
            <consortium name="The Broad Institute Genome Sequencing Center for Infectious Disease"/>
            <person name="Wu L."/>
            <person name="Ma J."/>
        </authorList>
    </citation>
    <scope>NUCLEOTIDE SEQUENCE [LARGE SCALE GENOMIC DNA]</scope>
    <source>
        <strain evidence="4">KCTC 33575</strain>
    </source>
</reference>
<dbReference type="InterPro" id="IPR018604">
    <property type="entry name" value="YycI-like"/>
</dbReference>
<proteinExistence type="predicted"/>
<sequence>MDWKLAKSLYIIVFLFINIFLIIIYMNAREDPGTAGTETAGVLDGTDIDMSVINDMDYEPVEMSVLTAVVENFTQSDEEISVDEIENSSQIKREFQEEDAPEMKFNALQQYKNEEVFRGSIYTYDEVMSTDTQKIFNQTYNDFPVFNHEAARLLFSGDTEADTFEQTMLEDIEPDAYTLPVDAKSPKRGVEELYRQERISEEAVILSARLGYFVIFVEEDQVMLRPKWEFHVDDQNVSKTIYVDATSDTEEIIESE</sequence>
<dbReference type="Proteomes" id="UP001597519">
    <property type="component" value="Unassembled WGS sequence"/>
</dbReference>
<protein>
    <submittedName>
        <fullName evidence="3">Two-component system regulatory protein YycI</fullName>
    </submittedName>
</protein>
<gene>
    <name evidence="3" type="primary">yycI</name>
    <name evidence="3" type="ORF">ACFSX4_11420</name>
</gene>
<keyword evidence="4" id="KW-1185">Reference proteome</keyword>
<keyword evidence="1" id="KW-1133">Transmembrane helix</keyword>
<feature type="domain" description="Regulatory protein YycH-like" evidence="2">
    <location>
        <begin position="52"/>
        <end position="246"/>
    </location>
</feature>
<evidence type="ECO:0000256" key="1">
    <source>
        <dbReference type="SAM" id="Phobius"/>
    </source>
</evidence>
<dbReference type="Pfam" id="PF09648">
    <property type="entry name" value="YycI"/>
    <property type="match status" value="1"/>
</dbReference>
<comment type="caution">
    <text evidence="3">The sequence shown here is derived from an EMBL/GenBank/DDBJ whole genome shotgun (WGS) entry which is preliminary data.</text>
</comment>
<evidence type="ECO:0000259" key="2">
    <source>
        <dbReference type="Pfam" id="PF09648"/>
    </source>
</evidence>
<dbReference type="Gene3D" id="2.40.128.690">
    <property type="entry name" value="YycH protein, domain 3-like"/>
    <property type="match status" value="1"/>
</dbReference>
<keyword evidence="1" id="KW-0812">Transmembrane</keyword>
<accession>A0ABW5WZY5</accession>
<dbReference type="EMBL" id="JBHUOQ010000004">
    <property type="protein sequence ID" value="MFD2831074.1"/>
    <property type="molecule type" value="Genomic_DNA"/>
</dbReference>
<name>A0ABW5WZY5_9STAP</name>
<organism evidence="3 4">
    <name type="scientific">Corticicoccus populi</name>
    <dbReference type="NCBI Taxonomy" id="1812821"/>
    <lineage>
        <taxon>Bacteria</taxon>
        <taxon>Bacillati</taxon>
        <taxon>Bacillota</taxon>
        <taxon>Bacilli</taxon>
        <taxon>Bacillales</taxon>
        <taxon>Staphylococcaceae</taxon>
        <taxon>Corticicoccus</taxon>
    </lineage>
</organism>
<evidence type="ECO:0000313" key="3">
    <source>
        <dbReference type="EMBL" id="MFD2831074.1"/>
    </source>
</evidence>